<reference evidence="4 5" key="1">
    <citation type="submission" date="2019-02" db="EMBL/GenBank/DDBJ databases">
        <title>Deep-cultivation of Planctomycetes and their phenomic and genomic characterization uncovers novel biology.</title>
        <authorList>
            <person name="Wiegand S."/>
            <person name="Jogler M."/>
            <person name="Boedeker C."/>
            <person name="Pinto D."/>
            <person name="Vollmers J."/>
            <person name="Rivas-Marin E."/>
            <person name="Kohn T."/>
            <person name="Peeters S.H."/>
            <person name="Heuer A."/>
            <person name="Rast P."/>
            <person name="Oberbeckmann S."/>
            <person name="Bunk B."/>
            <person name="Jeske O."/>
            <person name="Meyerdierks A."/>
            <person name="Storesund J.E."/>
            <person name="Kallscheuer N."/>
            <person name="Luecker S."/>
            <person name="Lage O.M."/>
            <person name="Pohl T."/>
            <person name="Merkel B.J."/>
            <person name="Hornburger P."/>
            <person name="Mueller R.-W."/>
            <person name="Bruemmer F."/>
            <person name="Labrenz M."/>
            <person name="Spormann A.M."/>
            <person name="Op den Camp H."/>
            <person name="Overmann J."/>
            <person name="Amann R."/>
            <person name="Jetten M.S.M."/>
            <person name="Mascher T."/>
            <person name="Medema M.H."/>
            <person name="Devos D.P."/>
            <person name="Kaster A.-K."/>
            <person name="Ovreas L."/>
            <person name="Rohde M."/>
            <person name="Galperin M.Y."/>
            <person name="Jogler C."/>
        </authorList>
    </citation>
    <scope>NUCLEOTIDE SEQUENCE [LARGE SCALE GENOMIC DNA]</scope>
    <source>
        <strain evidence="4 5">Pan181</strain>
    </source>
</reference>
<protein>
    <submittedName>
        <fullName evidence="4">Spondin_N</fullName>
    </submittedName>
</protein>
<dbReference type="Proteomes" id="UP000315750">
    <property type="component" value="Chromosome"/>
</dbReference>
<dbReference type="InterPro" id="IPR013424">
    <property type="entry name" value="Ice-binding_C"/>
</dbReference>
<sequence precursor="true">MITSPMQKLCFTFASLTLLAAACSSQAVEIRVTVTNHSMSDSVALSPIIMAAHNGSVDLFSAGMAASAGIEDVSEMGGAAEMLRNEITAAQASAVTEVGIATSGGFGPGVLIPGAEASYVLSLDPTDNRYFSYAAMVVPSNDSFIGNDDPMAVELFDADGNFVASSFELTGLDIWDAGTEVNSLTGAAYIMGQDAALGSDENGLVTQVSNLADQFGLYLGGTTPEGSTFASLPPADAGFVTFSFEAVPEPSTAVLSLMAAGLGLVVWRRRR</sequence>
<proteinExistence type="predicted"/>
<feature type="chain" id="PRO_5021748745" evidence="1">
    <location>
        <begin position="28"/>
        <end position="271"/>
    </location>
</feature>
<dbReference type="OrthoDB" id="264824at2"/>
<dbReference type="Pfam" id="PF07589">
    <property type="entry name" value="PEP-CTERM"/>
    <property type="match status" value="1"/>
</dbReference>
<feature type="domain" description="Ice-binding protein C-terminal" evidence="3">
    <location>
        <begin position="246"/>
        <end position="270"/>
    </location>
</feature>
<dbReference type="NCBIfam" id="TIGR02595">
    <property type="entry name" value="PEP_CTERM"/>
    <property type="match status" value="1"/>
</dbReference>
<dbReference type="Pfam" id="PF06468">
    <property type="entry name" value="Spond_N"/>
    <property type="match status" value="1"/>
</dbReference>
<organism evidence="4 5">
    <name type="scientific">Aeoliella mucimassa</name>
    <dbReference type="NCBI Taxonomy" id="2527972"/>
    <lineage>
        <taxon>Bacteria</taxon>
        <taxon>Pseudomonadati</taxon>
        <taxon>Planctomycetota</taxon>
        <taxon>Planctomycetia</taxon>
        <taxon>Pirellulales</taxon>
        <taxon>Lacipirellulaceae</taxon>
        <taxon>Aeoliella</taxon>
    </lineage>
</organism>
<evidence type="ECO:0000259" key="2">
    <source>
        <dbReference type="Pfam" id="PF06468"/>
    </source>
</evidence>
<dbReference type="AlphaFoldDB" id="A0A518AWI0"/>
<dbReference type="NCBIfam" id="NF038123">
    <property type="entry name" value="NF038123_dom"/>
    <property type="match status" value="1"/>
</dbReference>
<dbReference type="KEGG" id="amuc:Pan181_52910"/>
<keyword evidence="1" id="KW-0732">Signal</keyword>
<evidence type="ECO:0000313" key="5">
    <source>
        <dbReference type="Proteomes" id="UP000315750"/>
    </source>
</evidence>
<dbReference type="InterPro" id="IPR009465">
    <property type="entry name" value="Spondin_N"/>
</dbReference>
<name>A0A518AWI0_9BACT</name>
<feature type="domain" description="Spondin" evidence="2">
    <location>
        <begin position="44"/>
        <end position="180"/>
    </location>
</feature>
<dbReference type="RefSeq" id="WP_145252473.1">
    <property type="nucleotide sequence ID" value="NZ_CP036278.1"/>
</dbReference>
<keyword evidence="5" id="KW-1185">Reference proteome</keyword>
<evidence type="ECO:0000259" key="3">
    <source>
        <dbReference type="Pfam" id="PF07589"/>
    </source>
</evidence>
<dbReference type="EMBL" id="CP036278">
    <property type="protein sequence ID" value="QDU59050.1"/>
    <property type="molecule type" value="Genomic_DNA"/>
</dbReference>
<accession>A0A518AWI0</accession>
<evidence type="ECO:0000256" key="1">
    <source>
        <dbReference type="SAM" id="SignalP"/>
    </source>
</evidence>
<gene>
    <name evidence="4" type="ORF">Pan181_52910</name>
</gene>
<feature type="signal peptide" evidence="1">
    <location>
        <begin position="1"/>
        <end position="27"/>
    </location>
</feature>
<evidence type="ECO:0000313" key="4">
    <source>
        <dbReference type="EMBL" id="QDU59050.1"/>
    </source>
</evidence>
<dbReference type="Gene3D" id="2.60.40.2130">
    <property type="entry name" value="F-spondin domain"/>
    <property type="match status" value="1"/>
</dbReference>
<dbReference type="InterPro" id="IPR038678">
    <property type="entry name" value="Spondin_N_sf"/>
</dbReference>